<feature type="compositionally biased region" description="Polar residues" evidence="1">
    <location>
        <begin position="15"/>
        <end position="30"/>
    </location>
</feature>
<protein>
    <submittedName>
        <fullName evidence="2">Uncharacterized protein</fullName>
    </submittedName>
</protein>
<evidence type="ECO:0000313" key="3">
    <source>
        <dbReference type="Proteomes" id="UP001302812"/>
    </source>
</evidence>
<feature type="region of interest" description="Disordered" evidence="1">
    <location>
        <begin position="15"/>
        <end position="36"/>
    </location>
</feature>
<reference evidence="2" key="2">
    <citation type="submission" date="2023-05" db="EMBL/GenBank/DDBJ databases">
        <authorList>
            <consortium name="Lawrence Berkeley National Laboratory"/>
            <person name="Steindorff A."/>
            <person name="Hensen N."/>
            <person name="Bonometti L."/>
            <person name="Westerberg I."/>
            <person name="Brannstrom I.O."/>
            <person name="Guillou S."/>
            <person name="Cros-Aarteil S."/>
            <person name="Calhoun S."/>
            <person name="Haridas S."/>
            <person name="Kuo A."/>
            <person name="Mondo S."/>
            <person name="Pangilinan J."/>
            <person name="Riley R."/>
            <person name="Labutti K."/>
            <person name="Andreopoulos B."/>
            <person name="Lipzen A."/>
            <person name="Chen C."/>
            <person name="Yanf M."/>
            <person name="Daum C."/>
            <person name="Ng V."/>
            <person name="Clum A."/>
            <person name="Ohm R."/>
            <person name="Martin F."/>
            <person name="Silar P."/>
            <person name="Natvig D."/>
            <person name="Lalanne C."/>
            <person name="Gautier V."/>
            <person name="Ament-Velasquez S.L."/>
            <person name="Kruys A."/>
            <person name="Hutchinson M.I."/>
            <person name="Powell A.J."/>
            <person name="Barry K."/>
            <person name="Miller A.N."/>
            <person name="Grigoriev I.V."/>
            <person name="Debuchy R."/>
            <person name="Gladieux P."/>
            <person name="Thoren M.H."/>
            <person name="Johannesson H."/>
        </authorList>
    </citation>
    <scope>NUCLEOTIDE SEQUENCE</scope>
    <source>
        <strain evidence="2">CBS 508.74</strain>
    </source>
</reference>
<accession>A0AAN6TFZ6</accession>
<dbReference type="Proteomes" id="UP001302812">
    <property type="component" value="Unassembled WGS sequence"/>
</dbReference>
<evidence type="ECO:0000256" key="1">
    <source>
        <dbReference type="SAM" id="MobiDB-lite"/>
    </source>
</evidence>
<name>A0AAN6TFZ6_9PEZI</name>
<reference evidence="2" key="1">
    <citation type="journal article" date="2023" name="Mol. Phylogenet. Evol.">
        <title>Genome-scale phylogeny and comparative genomics of the fungal order Sordariales.</title>
        <authorList>
            <person name="Hensen N."/>
            <person name="Bonometti L."/>
            <person name="Westerberg I."/>
            <person name="Brannstrom I.O."/>
            <person name="Guillou S."/>
            <person name="Cros-Aarteil S."/>
            <person name="Calhoun S."/>
            <person name="Haridas S."/>
            <person name="Kuo A."/>
            <person name="Mondo S."/>
            <person name="Pangilinan J."/>
            <person name="Riley R."/>
            <person name="LaButti K."/>
            <person name="Andreopoulos B."/>
            <person name="Lipzen A."/>
            <person name="Chen C."/>
            <person name="Yan M."/>
            <person name="Daum C."/>
            <person name="Ng V."/>
            <person name="Clum A."/>
            <person name="Steindorff A."/>
            <person name="Ohm R.A."/>
            <person name="Martin F."/>
            <person name="Silar P."/>
            <person name="Natvig D.O."/>
            <person name="Lalanne C."/>
            <person name="Gautier V."/>
            <person name="Ament-Velasquez S.L."/>
            <person name="Kruys A."/>
            <person name="Hutchinson M.I."/>
            <person name="Powell A.J."/>
            <person name="Barry K."/>
            <person name="Miller A.N."/>
            <person name="Grigoriev I.V."/>
            <person name="Debuchy R."/>
            <person name="Gladieux P."/>
            <person name="Hiltunen Thoren M."/>
            <person name="Johannesson H."/>
        </authorList>
    </citation>
    <scope>NUCLEOTIDE SEQUENCE</scope>
    <source>
        <strain evidence="2">CBS 508.74</strain>
    </source>
</reference>
<keyword evidence="3" id="KW-1185">Reference proteome</keyword>
<sequence length="64" mass="7000">MCIIIQAMSIMPRGTSSNTVGSGTVQTPNSKAPYKTTQHVERHRALVSIQPIYSTLHSLLRGMC</sequence>
<proteinExistence type="predicted"/>
<dbReference type="EMBL" id="MU853338">
    <property type="protein sequence ID" value="KAK4113774.1"/>
    <property type="molecule type" value="Genomic_DNA"/>
</dbReference>
<dbReference type="GeneID" id="89934366"/>
<evidence type="ECO:0000313" key="2">
    <source>
        <dbReference type="EMBL" id="KAK4113774.1"/>
    </source>
</evidence>
<gene>
    <name evidence="2" type="ORF">N656DRAFT_598158</name>
</gene>
<comment type="caution">
    <text evidence="2">The sequence shown here is derived from an EMBL/GenBank/DDBJ whole genome shotgun (WGS) entry which is preliminary data.</text>
</comment>
<organism evidence="2 3">
    <name type="scientific">Canariomyces notabilis</name>
    <dbReference type="NCBI Taxonomy" id="2074819"/>
    <lineage>
        <taxon>Eukaryota</taxon>
        <taxon>Fungi</taxon>
        <taxon>Dikarya</taxon>
        <taxon>Ascomycota</taxon>
        <taxon>Pezizomycotina</taxon>
        <taxon>Sordariomycetes</taxon>
        <taxon>Sordariomycetidae</taxon>
        <taxon>Sordariales</taxon>
        <taxon>Chaetomiaceae</taxon>
        <taxon>Canariomyces</taxon>
    </lineage>
</organism>
<dbReference type="RefSeq" id="XP_064671344.1">
    <property type="nucleotide sequence ID" value="XM_064810241.1"/>
</dbReference>
<dbReference type="AlphaFoldDB" id="A0AAN6TFZ6"/>